<protein>
    <submittedName>
        <fullName evidence="2">Uncharacterized protein</fullName>
    </submittedName>
</protein>
<dbReference type="Proteomes" id="UP000078113">
    <property type="component" value="Unassembled WGS sequence"/>
</dbReference>
<reference evidence="2" key="2">
    <citation type="journal article" date="2019" name="IMA Fungus">
        <title>Genome sequencing and comparison of five Tilletia species to identify candidate genes for the detection of regulated species infecting wheat.</title>
        <authorList>
            <person name="Nguyen H.D.T."/>
            <person name="Sultana T."/>
            <person name="Kesanakurti P."/>
            <person name="Hambleton S."/>
        </authorList>
    </citation>
    <scope>NUCLEOTIDE SEQUENCE</scope>
    <source>
        <strain evidence="2">DAOMC 236422</strain>
    </source>
</reference>
<accession>A0A8X7N1D1</accession>
<dbReference type="AlphaFoldDB" id="A0A8X7N1D1"/>
<comment type="caution">
    <text evidence="2">The sequence shown here is derived from an EMBL/GenBank/DDBJ whole genome shotgun (WGS) entry which is preliminary data.</text>
</comment>
<dbReference type="EMBL" id="LWDG02001117">
    <property type="protein sequence ID" value="KAE8260698.1"/>
    <property type="molecule type" value="Genomic_DNA"/>
</dbReference>
<keyword evidence="3" id="KW-1185">Reference proteome</keyword>
<name>A0A8X7N1D1_9BASI</name>
<evidence type="ECO:0000313" key="3">
    <source>
        <dbReference type="Proteomes" id="UP000078113"/>
    </source>
</evidence>
<feature type="non-terminal residue" evidence="2">
    <location>
        <position position="228"/>
    </location>
</feature>
<sequence length="228" mass="25788">TTRSFHDLRCQLFRSHSAVKTLDKFIEATRSHHIHRSHARLTHIYAHRIASHRPPTPPMTDFTLSPSKYRQDQEGQYSGCPGVQAKLPTKFTFTFPRMHKIPIAHTQSIKYSCINPGTCNTTYKCSPFVKARLLLSSSPPEQHPPAILFTFVPSGPTLYDRETGMKTLKRQSRPTPTPTLTMHQHNTGTTHFIHIHNTPLDTYANAKEQENTPVPASPLPLAQRPNPS</sequence>
<organism evidence="2 3">
    <name type="scientific">Tilletia walkeri</name>
    <dbReference type="NCBI Taxonomy" id="117179"/>
    <lineage>
        <taxon>Eukaryota</taxon>
        <taxon>Fungi</taxon>
        <taxon>Dikarya</taxon>
        <taxon>Basidiomycota</taxon>
        <taxon>Ustilaginomycotina</taxon>
        <taxon>Exobasidiomycetes</taxon>
        <taxon>Tilletiales</taxon>
        <taxon>Tilletiaceae</taxon>
        <taxon>Tilletia</taxon>
    </lineage>
</organism>
<evidence type="ECO:0000256" key="1">
    <source>
        <dbReference type="SAM" id="MobiDB-lite"/>
    </source>
</evidence>
<proteinExistence type="predicted"/>
<reference evidence="2" key="1">
    <citation type="submission" date="2016-04" db="EMBL/GenBank/DDBJ databases">
        <authorList>
            <person name="Nguyen H.D."/>
            <person name="Samba Siva P."/>
            <person name="Cullis J."/>
            <person name="Levesque C.A."/>
            <person name="Hambleton S."/>
        </authorList>
    </citation>
    <scope>NUCLEOTIDE SEQUENCE</scope>
    <source>
        <strain evidence="2">DAOMC 236422</strain>
    </source>
</reference>
<evidence type="ECO:0000313" key="2">
    <source>
        <dbReference type="EMBL" id="KAE8260698.1"/>
    </source>
</evidence>
<feature type="region of interest" description="Disordered" evidence="1">
    <location>
        <begin position="208"/>
        <end position="228"/>
    </location>
</feature>
<gene>
    <name evidence="2" type="ORF">A4X09_0g7745</name>
</gene>